<dbReference type="InterPro" id="IPR002686">
    <property type="entry name" value="Transposase_17"/>
</dbReference>
<dbReference type="GO" id="GO:0004803">
    <property type="term" value="F:transposase activity"/>
    <property type="evidence" value="ECO:0007669"/>
    <property type="project" value="InterPro"/>
</dbReference>
<dbReference type="GO" id="GO:0006313">
    <property type="term" value="P:DNA transposition"/>
    <property type="evidence" value="ECO:0007669"/>
    <property type="project" value="InterPro"/>
</dbReference>
<evidence type="ECO:0000313" key="3">
    <source>
        <dbReference type="Proteomes" id="UP000216195"/>
    </source>
</evidence>
<dbReference type="SMART" id="SM01321">
    <property type="entry name" value="Y1_Tnp"/>
    <property type="match status" value="1"/>
</dbReference>
<dbReference type="SUPFAM" id="SSF143422">
    <property type="entry name" value="Transposase IS200-like"/>
    <property type="match status" value="1"/>
</dbReference>
<dbReference type="PANTHER" id="PTHR33360:SF2">
    <property type="entry name" value="TRANSPOSASE FOR INSERTION SEQUENCE ELEMENT IS200"/>
    <property type="match status" value="1"/>
</dbReference>
<proteinExistence type="predicted"/>
<sequence length="139" mass="15675">MDNTTDIRRGRHAIWDLHVHLVFVTKYRRNVFTNTMLTTCERTMREVCESFGATLDEFNGETDHVHLLVRYPATVTVSKLVNSLKGVSSRVLRRDFEAAITPFLWGGHLWSRSYYAGSAGGAPLSVIAEYVKSQARPGS</sequence>
<protein>
    <submittedName>
        <fullName evidence="2">IS200/IS605 family transposase</fullName>
    </submittedName>
</protein>
<dbReference type="PANTHER" id="PTHR33360">
    <property type="entry name" value="TRANSPOSASE FOR INSERTION SEQUENCE ELEMENT IS200"/>
    <property type="match status" value="1"/>
</dbReference>
<dbReference type="EMBL" id="NCWU01000006">
    <property type="protein sequence ID" value="PAK85521.1"/>
    <property type="molecule type" value="Genomic_DNA"/>
</dbReference>
<accession>A0AAE5NIC0</accession>
<dbReference type="GO" id="GO:0003677">
    <property type="term" value="F:DNA binding"/>
    <property type="evidence" value="ECO:0007669"/>
    <property type="project" value="InterPro"/>
</dbReference>
<reference evidence="2 3" key="1">
    <citation type="submission" date="2017-04" db="EMBL/GenBank/DDBJ databases">
        <title>Kefir bacterial isolates.</title>
        <authorList>
            <person name="Kim Y."/>
            <person name="Blasche S."/>
            <person name="Patil K.R."/>
        </authorList>
    </citation>
    <scope>NUCLEOTIDE SEQUENCE [LARGE SCALE GENOMIC DNA]</scope>
    <source>
        <strain evidence="2 3">OG2-1</strain>
    </source>
</reference>
<comment type="caution">
    <text evidence="2">The sequence shown here is derived from an EMBL/GenBank/DDBJ whole genome shotgun (WGS) entry which is preliminary data.</text>
</comment>
<dbReference type="Pfam" id="PF01797">
    <property type="entry name" value="Y1_Tnp"/>
    <property type="match status" value="1"/>
</dbReference>
<evidence type="ECO:0000259" key="1">
    <source>
        <dbReference type="SMART" id="SM01321"/>
    </source>
</evidence>
<dbReference type="AlphaFoldDB" id="A0AAE5NIC0"/>
<dbReference type="Gene3D" id="3.30.70.1290">
    <property type="entry name" value="Transposase IS200-like"/>
    <property type="match status" value="1"/>
</dbReference>
<organism evidence="2 3">
    <name type="scientific">Rothia dentocariosa</name>
    <dbReference type="NCBI Taxonomy" id="2047"/>
    <lineage>
        <taxon>Bacteria</taxon>
        <taxon>Bacillati</taxon>
        <taxon>Actinomycetota</taxon>
        <taxon>Actinomycetes</taxon>
        <taxon>Micrococcales</taxon>
        <taxon>Micrococcaceae</taxon>
        <taxon>Rothia</taxon>
    </lineage>
</organism>
<feature type="domain" description="Transposase IS200-like" evidence="1">
    <location>
        <begin position="14"/>
        <end position="134"/>
    </location>
</feature>
<dbReference type="Proteomes" id="UP000216195">
    <property type="component" value="Unassembled WGS sequence"/>
</dbReference>
<dbReference type="InterPro" id="IPR036515">
    <property type="entry name" value="Transposase_17_sf"/>
</dbReference>
<gene>
    <name evidence="2" type="ORF">B8W87_06390</name>
</gene>
<dbReference type="RefSeq" id="WP_095343565.1">
    <property type="nucleotide sequence ID" value="NZ_CBDFCY010000040.1"/>
</dbReference>
<evidence type="ECO:0000313" key="2">
    <source>
        <dbReference type="EMBL" id="PAK85521.1"/>
    </source>
</evidence>
<dbReference type="NCBIfam" id="NF033573">
    <property type="entry name" value="transpos_IS200"/>
    <property type="match status" value="1"/>
</dbReference>
<name>A0AAE5NIC0_9MICC</name>